<accession>A0ABX4GTB9</accession>
<sequence length="201" mass="21251">MASIGFDGIEVGIHDGDTEQIKEVIDVAKEAGAISAAISGLGAAMKTTFANNVPFHVGAVGTGSPELTLGVVDFTTDQVNKILGVLVENGVEKVGAKTRPPYVSVLLRSEARNGATLYIALLKGKLSYPELELNTAEGETPDLNTDEVSGSFIARRSDDWVFFKARSDAEGFDLQQFKELVFPGYSSLPGTEEPAATEPTA</sequence>
<dbReference type="Proteomes" id="UP000216852">
    <property type="component" value="Unassembled WGS sequence"/>
</dbReference>
<comment type="caution">
    <text evidence="1">The sequence shown here is derived from an EMBL/GenBank/DDBJ whole genome shotgun (WGS) entry which is preliminary data.</text>
</comment>
<dbReference type="Pfam" id="PF04630">
    <property type="entry name" value="Phage_TTP_1"/>
    <property type="match status" value="1"/>
</dbReference>
<dbReference type="NCBIfam" id="TIGR01603">
    <property type="entry name" value="maj_tail_phi13"/>
    <property type="match status" value="1"/>
</dbReference>
<gene>
    <name evidence="1" type="ORF">CHH48_18870</name>
</gene>
<dbReference type="InterPro" id="IPR006490">
    <property type="entry name" value="Maj_tail_phi13"/>
</dbReference>
<keyword evidence="2" id="KW-1185">Reference proteome</keyword>
<evidence type="ECO:0000313" key="2">
    <source>
        <dbReference type="Proteomes" id="UP000216852"/>
    </source>
</evidence>
<dbReference type="RefSeq" id="WP_095220838.1">
    <property type="nucleotide sequence ID" value="NZ_NPBJ01000044.1"/>
</dbReference>
<evidence type="ECO:0000313" key="1">
    <source>
        <dbReference type="EMBL" id="PAD98110.1"/>
    </source>
</evidence>
<proteinExistence type="predicted"/>
<dbReference type="EMBL" id="NPBJ01000044">
    <property type="protein sequence ID" value="PAD98110.1"/>
    <property type="molecule type" value="Genomic_DNA"/>
</dbReference>
<protein>
    <recommendedName>
        <fullName evidence="3">Phage tail protein</fullName>
    </recommendedName>
</protein>
<organism evidence="1 2">
    <name type="scientific">Terribacillus saccharophilus</name>
    <dbReference type="NCBI Taxonomy" id="361277"/>
    <lineage>
        <taxon>Bacteria</taxon>
        <taxon>Bacillati</taxon>
        <taxon>Bacillota</taxon>
        <taxon>Bacilli</taxon>
        <taxon>Bacillales</taxon>
        <taxon>Bacillaceae</taxon>
        <taxon>Terribacillus</taxon>
    </lineage>
</organism>
<name>A0ABX4GTB9_9BACI</name>
<reference evidence="1 2" key="1">
    <citation type="submission" date="2017-07" db="EMBL/GenBank/DDBJ databases">
        <title>Isolation and whole genome analysis of endospore-forming bacteria from heroin.</title>
        <authorList>
            <person name="Kalinowski J."/>
            <person name="Ahrens B."/>
            <person name="Al-Dilaimi A."/>
            <person name="Winkler A."/>
            <person name="Wibberg D."/>
            <person name="Schleenbecker U."/>
            <person name="Ruckert C."/>
            <person name="Wolfel R."/>
            <person name="Grass G."/>
        </authorList>
    </citation>
    <scope>NUCLEOTIDE SEQUENCE [LARGE SCALE GENOMIC DNA]</scope>
    <source>
        <strain evidence="1 2">7517-1</strain>
    </source>
</reference>
<evidence type="ECO:0008006" key="3">
    <source>
        <dbReference type="Google" id="ProtNLM"/>
    </source>
</evidence>
<dbReference type="InterPro" id="IPR006724">
    <property type="entry name" value="Phage_TTP"/>
</dbReference>